<dbReference type="AlphaFoldDB" id="A0A6A5QK84"/>
<evidence type="ECO:0000256" key="4">
    <source>
        <dbReference type="SAM" id="MobiDB-lite"/>
    </source>
</evidence>
<proteinExistence type="predicted"/>
<evidence type="ECO:0008006" key="9">
    <source>
        <dbReference type="Google" id="ProtNLM"/>
    </source>
</evidence>
<dbReference type="Gene3D" id="1.10.10.60">
    <property type="entry name" value="Homeodomain-like"/>
    <property type="match status" value="2"/>
</dbReference>
<evidence type="ECO:0000259" key="6">
    <source>
        <dbReference type="PROSITE" id="PS51294"/>
    </source>
</evidence>
<dbReference type="InterPro" id="IPR051651">
    <property type="entry name" value="DMTF1_DNA-bind_reg"/>
</dbReference>
<evidence type="ECO:0000259" key="5">
    <source>
        <dbReference type="PROSITE" id="PS50090"/>
    </source>
</evidence>
<feature type="region of interest" description="Disordered" evidence="4">
    <location>
        <begin position="230"/>
        <end position="465"/>
    </location>
</feature>
<feature type="compositionally biased region" description="Basic residues" evidence="4">
    <location>
        <begin position="278"/>
        <end position="288"/>
    </location>
</feature>
<dbReference type="OrthoDB" id="39591at2759"/>
<sequence length="889" mass="100311">MGQNSSQQVPPSPKPEGGMSISQVSPAAQCPRYSPSADDVQASQQLLAEEAQAHAEHDPDHSRGKNGTHGQNILTPPSTINMSPVSSHQTLPSRRQSRPLSVPSPSCEVEVPDSQQFATPRRPSREPFTAEPTSSLAIPASVQEKETTVSKKRGARKSSFSDNFLEQDTSRDRENTVAGAIETPQTKPKRRKSYLTPPQPPPLLTPSSKWADHMTVQEMLTMDLDSDAIEGAPLGKQRSRRKRVARKSNKKSLSVLSGDDEVRETVFNDFGSMCPPHAKAKLRRLKRSKSSEMRHTEPEGDEDQTMSATDESKPYQERPATPEDSDSPSMDTRTEMRPEHDRSVTPEEKESPLMDGVAEVQPSQNQSANPKKRKSLSRGKVAEGQLHAPLPARQPRNSLGRAHSTHLEPVETQTTSKKRKRTKPSDNRLSGQIAASRTSPVKDNIPEVGPKPKRFHKPVPVGARMPGRRYTRKSIVDTSVTAAERELDKSYTLNYPPVLPDSGPFSPDEDEILRRAIMSYQHGNNLDINQLVDIIQWTSPSYDPVRPLKKSEWHPGDQENAECSKELWDQLRETEPKLKRSLTAIKGHVQARYHAYKSGGWTEEEDEHLRQLVKDFPNGWKQISLVLEDRSPLDIQNRWKDYVQFGNKRNTSRWSLEEETQLLQALSVVIREDHDQREIAGLPLLAEYSTRDVKWPKVCDLMGNIRSRLQCQNHWRLMKTRDASAYIDPKAKKRAQSRKSEPGIAQMRWGDKADVVDALAVCDGINKEEDIDWDRVSMQMENNWSVDTLQTALREVLGLVEDEGSFMEKIKSVSHHLLEHVSHDELREHYDPLAVDVERKGKEKRKQNKKRKRSSGRDVSLAKRTRRESLGNVLAKSSAFVTESDDASD</sequence>
<dbReference type="InterPro" id="IPR017930">
    <property type="entry name" value="Myb_dom"/>
</dbReference>
<dbReference type="SMART" id="SM00717">
    <property type="entry name" value="SANT"/>
    <property type="match status" value="3"/>
</dbReference>
<organism evidence="7 8">
    <name type="scientific">Ampelomyces quisqualis</name>
    <name type="common">Powdery mildew agent</name>
    <dbReference type="NCBI Taxonomy" id="50730"/>
    <lineage>
        <taxon>Eukaryota</taxon>
        <taxon>Fungi</taxon>
        <taxon>Dikarya</taxon>
        <taxon>Ascomycota</taxon>
        <taxon>Pezizomycotina</taxon>
        <taxon>Dothideomycetes</taxon>
        <taxon>Pleosporomycetidae</taxon>
        <taxon>Pleosporales</taxon>
        <taxon>Pleosporineae</taxon>
        <taxon>Phaeosphaeriaceae</taxon>
        <taxon>Ampelomyces</taxon>
    </lineage>
</organism>
<evidence type="ECO:0000256" key="1">
    <source>
        <dbReference type="ARBA" id="ARBA00004123"/>
    </source>
</evidence>
<dbReference type="InterPro" id="IPR009057">
    <property type="entry name" value="Homeodomain-like_sf"/>
</dbReference>
<gene>
    <name evidence="7" type="ORF">BDU57DRAFT_516036</name>
</gene>
<feature type="domain" description="HTH myb-type" evidence="6">
    <location>
        <begin position="597"/>
        <end position="647"/>
    </location>
</feature>
<keyword evidence="2" id="KW-0238">DNA-binding</keyword>
<feature type="domain" description="Myb-like" evidence="5">
    <location>
        <begin position="646"/>
        <end position="719"/>
    </location>
</feature>
<dbReference type="EMBL" id="ML979135">
    <property type="protein sequence ID" value="KAF1916131.1"/>
    <property type="molecule type" value="Genomic_DNA"/>
</dbReference>
<dbReference type="PANTHER" id="PTHR46380:SF2">
    <property type="entry name" value="CYCLIN-D-BINDING MYB-LIKE TRANSCRIPTION FACTOR 1"/>
    <property type="match status" value="1"/>
</dbReference>
<dbReference type="PROSITE" id="PS51294">
    <property type="entry name" value="HTH_MYB"/>
    <property type="match status" value="1"/>
</dbReference>
<feature type="compositionally biased region" description="Polar residues" evidence="4">
    <location>
        <begin position="158"/>
        <end position="167"/>
    </location>
</feature>
<protein>
    <recommendedName>
        <fullName evidence="9">Myb-like DNA-binding domain-containing protein</fullName>
    </recommendedName>
</protein>
<feature type="region of interest" description="Disordered" evidence="4">
    <location>
        <begin position="1"/>
        <end position="209"/>
    </location>
</feature>
<dbReference type="PANTHER" id="PTHR46380">
    <property type="entry name" value="CYCLIN-D-BINDING MYB-LIKE TRANSCRIPTION FACTOR 1"/>
    <property type="match status" value="1"/>
</dbReference>
<dbReference type="SUPFAM" id="SSF46689">
    <property type="entry name" value="Homeodomain-like"/>
    <property type="match status" value="1"/>
</dbReference>
<feature type="compositionally biased region" description="Basic and acidic residues" evidence="4">
    <location>
        <begin position="289"/>
        <end position="298"/>
    </location>
</feature>
<feature type="compositionally biased region" description="Basic and acidic residues" evidence="4">
    <location>
        <begin position="51"/>
        <end position="63"/>
    </location>
</feature>
<evidence type="ECO:0000313" key="8">
    <source>
        <dbReference type="Proteomes" id="UP000800096"/>
    </source>
</evidence>
<feature type="region of interest" description="Disordered" evidence="4">
    <location>
        <begin position="839"/>
        <end position="867"/>
    </location>
</feature>
<keyword evidence="8" id="KW-1185">Reference proteome</keyword>
<dbReference type="CDD" id="cd00167">
    <property type="entry name" value="SANT"/>
    <property type="match status" value="2"/>
</dbReference>
<dbReference type="GO" id="GO:0005634">
    <property type="term" value="C:nucleus"/>
    <property type="evidence" value="ECO:0007669"/>
    <property type="project" value="UniProtKB-SubCell"/>
</dbReference>
<evidence type="ECO:0000313" key="7">
    <source>
        <dbReference type="EMBL" id="KAF1916131.1"/>
    </source>
</evidence>
<dbReference type="InterPro" id="IPR001005">
    <property type="entry name" value="SANT/Myb"/>
</dbReference>
<reference evidence="7" key="1">
    <citation type="journal article" date="2020" name="Stud. Mycol.">
        <title>101 Dothideomycetes genomes: a test case for predicting lifestyles and emergence of pathogens.</title>
        <authorList>
            <person name="Haridas S."/>
            <person name="Albert R."/>
            <person name="Binder M."/>
            <person name="Bloem J."/>
            <person name="Labutti K."/>
            <person name="Salamov A."/>
            <person name="Andreopoulos B."/>
            <person name="Baker S."/>
            <person name="Barry K."/>
            <person name="Bills G."/>
            <person name="Bluhm B."/>
            <person name="Cannon C."/>
            <person name="Castanera R."/>
            <person name="Culley D."/>
            <person name="Daum C."/>
            <person name="Ezra D."/>
            <person name="Gonzalez J."/>
            <person name="Henrissat B."/>
            <person name="Kuo A."/>
            <person name="Liang C."/>
            <person name="Lipzen A."/>
            <person name="Lutzoni F."/>
            <person name="Magnuson J."/>
            <person name="Mondo S."/>
            <person name="Nolan M."/>
            <person name="Ohm R."/>
            <person name="Pangilinan J."/>
            <person name="Park H.-J."/>
            <person name="Ramirez L."/>
            <person name="Alfaro M."/>
            <person name="Sun H."/>
            <person name="Tritt A."/>
            <person name="Yoshinaga Y."/>
            <person name="Zwiers L.-H."/>
            <person name="Turgeon B."/>
            <person name="Goodwin S."/>
            <person name="Spatafora J."/>
            <person name="Crous P."/>
            <person name="Grigoriev I."/>
        </authorList>
    </citation>
    <scope>NUCLEOTIDE SEQUENCE</scope>
    <source>
        <strain evidence="7">HMLAC05119</strain>
    </source>
</reference>
<accession>A0A6A5QK84</accession>
<evidence type="ECO:0000256" key="2">
    <source>
        <dbReference type="ARBA" id="ARBA00023125"/>
    </source>
</evidence>
<dbReference type="Pfam" id="PF13921">
    <property type="entry name" value="Myb_DNA-bind_6"/>
    <property type="match status" value="1"/>
</dbReference>
<evidence type="ECO:0000256" key="3">
    <source>
        <dbReference type="ARBA" id="ARBA00023242"/>
    </source>
</evidence>
<feature type="compositionally biased region" description="Basic residues" evidence="4">
    <location>
        <begin position="237"/>
        <end position="250"/>
    </location>
</feature>
<dbReference type="GO" id="GO:0000976">
    <property type="term" value="F:transcription cis-regulatory region binding"/>
    <property type="evidence" value="ECO:0007669"/>
    <property type="project" value="TreeGrafter"/>
</dbReference>
<name>A0A6A5QK84_AMPQU</name>
<feature type="compositionally biased region" description="Basic and acidic residues" evidence="4">
    <location>
        <begin position="332"/>
        <end position="352"/>
    </location>
</feature>
<feature type="compositionally biased region" description="Low complexity" evidence="4">
    <location>
        <begin position="41"/>
        <end position="50"/>
    </location>
</feature>
<feature type="compositionally biased region" description="Polar residues" evidence="4">
    <location>
        <begin position="427"/>
        <end position="441"/>
    </location>
</feature>
<keyword evidence="3" id="KW-0539">Nucleus</keyword>
<dbReference type="Proteomes" id="UP000800096">
    <property type="component" value="Unassembled WGS sequence"/>
</dbReference>
<feature type="domain" description="Myb-like" evidence="5">
    <location>
        <begin position="597"/>
        <end position="643"/>
    </location>
</feature>
<comment type="subcellular location">
    <subcellularLocation>
        <location evidence="1">Nucleus</location>
    </subcellularLocation>
</comment>
<dbReference type="PROSITE" id="PS50090">
    <property type="entry name" value="MYB_LIKE"/>
    <property type="match status" value="2"/>
</dbReference>
<feature type="compositionally biased region" description="Basic residues" evidence="4">
    <location>
        <begin position="842"/>
        <end position="854"/>
    </location>
</feature>
<feature type="compositionally biased region" description="Polar residues" evidence="4">
    <location>
        <begin position="68"/>
        <end position="94"/>
    </location>
</feature>
<dbReference type="GO" id="GO:0003700">
    <property type="term" value="F:DNA-binding transcription factor activity"/>
    <property type="evidence" value="ECO:0007669"/>
    <property type="project" value="TreeGrafter"/>
</dbReference>